<dbReference type="Proteomes" id="UP001164819">
    <property type="component" value="Chromosome"/>
</dbReference>
<dbReference type="RefSeq" id="WP_269316013.1">
    <property type="nucleotide sequence ID" value="NZ_CP098251.1"/>
</dbReference>
<sequence>MSEQGKRKPVTKEKKDTKDLYSKAALSPSLCAGAVIEQYGSQLFGKDNIDVNHLEEAVRQSAEAINNGDMKAVEAMLYGQAAALQTMFTNLARRADCQQGRLDNIETPLKLAFKAQNQCRMTLETLSNVKNPPVVYARQANITSGPQQVNNGLTHATEKTIIQNELLEDSHVKRLDGRTQGQTGRLDTHMATVAVSRRKNP</sequence>
<evidence type="ECO:0000313" key="1">
    <source>
        <dbReference type="EMBL" id="WAV91347.1"/>
    </source>
</evidence>
<organism evidence="1">
    <name type="scientific">Oxalobacter aliiformigenes</name>
    <dbReference type="NCBI Taxonomy" id="2946593"/>
    <lineage>
        <taxon>Bacteria</taxon>
        <taxon>Pseudomonadati</taxon>
        <taxon>Pseudomonadota</taxon>
        <taxon>Betaproteobacteria</taxon>
        <taxon>Burkholderiales</taxon>
        <taxon>Oxalobacteraceae</taxon>
        <taxon>Oxalobacter</taxon>
    </lineage>
</organism>
<reference evidence="1" key="1">
    <citation type="journal article" date="2022" name="Front. Microbiol.">
        <title>New perspectives on an old grouping: The genomic and phenotypic variability of Oxalobacter formigenes and the implications for calcium oxalate stone prevention.</title>
        <authorList>
            <person name="Chmiel J.A."/>
            <person name="Carr C."/>
            <person name="Stuivenberg G.A."/>
            <person name="Venema R."/>
            <person name="Chanyi R.M."/>
            <person name="Al K.F."/>
            <person name="Giguere D."/>
            <person name="Say H."/>
            <person name="Akouris P.P."/>
            <person name="Dominguez Romero S.A."/>
            <person name="Kwong A."/>
            <person name="Tai V."/>
            <person name="Koval S.F."/>
            <person name="Razvi H."/>
            <person name="Bjazevic J."/>
            <person name="Burton J.P."/>
        </authorList>
    </citation>
    <scope>NUCLEOTIDE SEQUENCE</scope>
    <source>
        <strain evidence="1">OxK</strain>
    </source>
</reference>
<protein>
    <submittedName>
        <fullName evidence="1">Uncharacterized protein</fullName>
    </submittedName>
</protein>
<accession>A0A9E9LE74</accession>
<dbReference type="EMBL" id="CP098251">
    <property type="protein sequence ID" value="WAV91347.1"/>
    <property type="molecule type" value="Genomic_DNA"/>
</dbReference>
<proteinExistence type="predicted"/>
<gene>
    <name evidence="1" type="ORF">NB646_00855</name>
</gene>
<name>A0A9E9LE74_9BURK</name>
<dbReference type="AlphaFoldDB" id="A0A9E9LE74"/>